<dbReference type="PANTHER" id="PTHR43673:SF3">
    <property type="entry name" value="NAD(P)H NITROREDUCTASE YODC-RELATED"/>
    <property type="match status" value="1"/>
</dbReference>
<protein>
    <submittedName>
        <fullName evidence="4">Nitroreductase family protein</fullName>
    </submittedName>
</protein>
<dbReference type="SUPFAM" id="SSF55469">
    <property type="entry name" value="FMN-dependent nitroreductase-like"/>
    <property type="match status" value="1"/>
</dbReference>
<gene>
    <name evidence="4" type="ORF">ISU02_03455</name>
</gene>
<dbReference type="Proteomes" id="UP000614200">
    <property type="component" value="Unassembled WGS sequence"/>
</dbReference>
<dbReference type="InterPro" id="IPR029479">
    <property type="entry name" value="Nitroreductase"/>
</dbReference>
<dbReference type="EMBL" id="JADKNH010000002">
    <property type="protein sequence ID" value="MBF4692155.1"/>
    <property type="molecule type" value="Genomic_DNA"/>
</dbReference>
<proteinExistence type="inferred from homology"/>
<feature type="domain" description="Nitroreductase" evidence="3">
    <location>
        <begin position="19"/>
        <end position="195"/>
    </location>
</feature>
<dbReference type="CDD" id="cd02137">
    <property type="entry name" value="MhqN-like"/>
    <property type="match status" value="1"/>
</dbReference>
<keyword evidence="5" id="KW-1185">Reference proteome</keyword>
<comment type="similarity">
    <text evidence="1">Belongs to the nitroreductase family.</text>
</comment>
<organism evidence="4 5">
    <name type="scientific">Fusibacter ferrireducens</name>
    <dbReference type="NCBI Taxonomy" id="2785058"/>
    <lineage>
        <taxon>Bacteria</taxon>
        <taxon>Bacillati</taxon>
        <taxon>Bacillota</taxon>
        <taxon>Clostridia</taxon>
        <taxon>Eubacteriales</taxon>
        <taxon>Eubacteriales Family XII. Incertae Sedis</taxon>
        <taxon>Fusibacter</taxon>
    </lineage>
</organism>
<dbReference type="RefSeq" id="WP_194700397.1">
    <property type="nucleotide sequence ID" value="NZ_JADKNH010000002.1"/>
</dbReference>
<accession>A0ABR9ZNW6</accession>
<evidence type="ECO:0000256" key="1">
    <source>
        <dbReference type="ARBA" id="ARBA00007118"/>
    </source>
</evidence>
<reference evidence="4 5" key="1">
    <citation type="submission" date="2020-11" db="EMBL/GenBank/DDBJ databases">
        <title>Fusibacter basophilias sp. nov.</title>
        <authorList>
            <person name="Qiu D."/>
        </authorList>
    </citation>
    <scope>NUCLEOTIDE SEQUENCE [LARGE SCALE GENOMIC DNA]</scope>
    <source>
        <strain evidence="4 5">Q10-2</strain>
    </source>
</reference>
<dbReference type="Pfam" id="PF00881">
    <property type="entry name" value="Nitroreductase"/>
    <property type="match status" value="1"/>
</dbReference>
<sequence>MMDSQLAQPLDSQLFHDVVRGRHATRVYNSEIKVAKEEITEIIEQATLAPSGGNLQSWRFLVMDSPELKQKLLPIAYNQKQVVEASAVIVVLGDLECYTMADKIYGRAVDAGFLSEDMAKTFIKRYTDLYSNMSSEEIRQTICIDCGLASMQLMLTARSKGYDTGPMSGFDKEKFLEAFNISDRYFPVLLITFGKAKAPAYPTVRLPIQDVTFFNESLSE</sequence>
<dbReference type="PANTHER" id="PTHR43673">
    <property type="entry name" value="NAD(P)H NITROREDUCTASE YDGI-RELATED"/>
    <property type="match status" value="1"/>
</dbReference>
<comment type="caution">
    <text evidence="4">The sequence shown here is derived from an EMBL/GenBank/DDBJ whole genome shotgun (WGS) entry which is preliminary data.</text>
</comment>
<dbReference type="Gene3D" id="3.40.109.10">
    <property type="entry name" value="NADH Oxidase"/>
    <property type="match status" value="1"/>
</dbReference>
<evidence type="ECO:0000256" key="2">
    <source>
        <dbReference type="ARBA" id="ARBA00023002"/>
    </source>
</evidence>
<evidence type="ECO:0000259" key="3">
    <source>
        <dbReference type="Pfam" id="PF00881"/>
    </source>
</evidence>
<keyword evidence="2" id="KW-0560">Oxidoreductase</keyword>
<evidence type="ECO:0000313" key="5">
    <source>
        <dbReference type="Proteomes" id="UP000614200"/>
    </source>
</evidence>
<dbReference type="InterPro" id="IPR000415">
    <property type="entry name" value="Nitroreductase-like"/>
</dbReference>
<evidence type="ECO:0000313" key="4">
    <source>
        <dbReference type="EMBL" id="MBF4692155.1"/>
    </source>
</evidence>
<name>A0ABR9ZNW6_9FIRM</name>